<keyword evidence="2" id="KW-0732">Signal</keyword>
<accession>A0A2G9CEJ1</accession>
<gene>
    <name evidence="3" type="ORF">CS062_02885</name>
</gene>
<dbReference type="AlphaFoldDB" id="A0A2G9CEJ1"/>
<keyword evidence="4" id="KW-1185">Reference proteome</keyword>
<comment type="caution">
    <text evidence="3">The sequence shown here is derived from an EMBL/GenBank/DDBJ whole genome shotgun (WGS) entry which is preliminary data.</text>
</comment>
<dbReference type="Proteomes" id="UP000231501">
    <property type="component" value="Unassembled WGS sequence"/>
</dbReference>
<proteinExistence type="predicted"/>
<feature type="chain" id="PRO_5013728706" evidence="2">
    <location>
        <begin position="24"/>
        <end position="158"/>
    </location>
</feature>
<sequence>MTKKILLSSALALAALMPMASRAADVGVSVTIGEPGFYGQIDIGNVRPQVVYERPVLVTRVPSPAPAVYLRVPPGHEKNWAKHCARYNACGRPVYFVRDEWYRDVYAPQYRRDHSEYRWRDDGRRDWRDDDRGRGNGGGGEKGHGHGRGHDKDKGKDR</sequence>
<feature type="region of interest" description="Disordered" evidence="1">
    <location>
        <begin position="121"/>
        <end position="158"/>
    </location>
</feature>
<protein>
    <submittedName>
        <fullName evidence="3">Uncharacterized protein</fullName>
    </submittedName>
</protein>
<dbReference type="EMBL" id="PEOG01000007">
    <property type="protein sequence ID" value="PIM54843.1"/>
    <property type="molecule type" value="Genomic_DNA"/>
</dbReference>
<name>A0A2G9CEJ1_9BURK</name>
<feature type="signal peptide" evidence="2">
    <location>
        <begin position="1"/>
        <end position="23"/>
    </location>
</feature>
<evidence type="ECO:0000256" key="1">
    <source>
        <dbReference type="SAM" id="MobiDB-lite"/>
    </source>
</evidence>
<reference evidence="3 4" key="1">
    <citation type="submission" date="2017-11" db="EMBL/GenBank/DDBJ databases">
        <title>Draft genome sequence of Mitsuaria sp. HWN-4.</title>
        <authorList>
            <person name="Gundlapally S.R."/>
        </authorList>
    </citation>
    <scope>NUCLEOTIDE SEQUENCE [LARGE SCALE GENOMIC DNA]</scope>
    <source>
        <strain evidence="3 4">HWN-4</strain>
    </source>
</reference>
<evidence type="ECO:0000313" key="3">
    <source>
        <dbReference type="EMBL" id="PIM54843.1"/>
    </source>
</evidence>
<evidence type="ECO:0000313" key="4">
    <source>
        <dbReference type="Proteomes" id="UP000231501"/>
    </source>
</evidence>
<organism evidence="3 4">
    <name type="scientific">Roseateles chitinivorans</name>
    <dbReference type="NCBI Taxonomy" id="2917965"/>
    <lineage>
        <taxon>Bacteria</taxon>
        <taxon>Pseudomonadati</taxon>
        <taxon>Pseudomonadota</taxon>
        <taxon>Betaproteobacteria</taxon>
        <taxon>Burkholderiales</taxon>
        <taxon>Sphaerotilaceae</taxon>
        <taxon>Roseateles</taxon>
    </lineage>
</organism>
<dbReference type="RefSeq" id="WP_099859955.1">
    <property type="nucleotide sequence ID" value="NZ_PEOG01000007.1"/>
</dbReference>
<feature type="compositionally biased region" description="Basic and acidic residues" evidence="1">
    <location>
        <begin position="141"/>
        <end position="158"/>
    </location>
</feature>
<evidence type="ECO:0000256" key="2">
    <source>
        <dbReference type="SAM" id="SignalP"/>
    </source>
</evidence>
<feature type="compositionally biased region" description="Basic and acidic residues" evidence="1">
    <location>
        <begin position="121"/>
        <end position="134"/>
    </location>
</feature>
<dbReference type="OrthoDB" id="8536851at2"/>